<comment type="catalytic activity">
    <reaction evidence="1">
        <text>ATP + protein L-histidine = ADP + protein N-phospho-L-histidine.</text>
        <dbReference type="EC" id="2.7.13.3"/>
    </reaction>
</comment>
<evidence type="ECO:0000259" key="12">
    <source>
        <dbReference type="PROSITE" id="PS50109"/>
    </source>
</evidence>
<evidence type="ECO:0000256" key="7">
    <source>
        <dbReference type="ARBA" id="ARBA00022777"/>
    </source>
</evidence>
<dbReference type="Gene3D" id="3.40.190.10">
    <property type="entry name" value="Periplasmic binding protein-like II"/>
    <property type="match status" value="2"/>
</dbReference>
<dbReference type="Pfam" id="PF13531">
    <property type="entry name" value="SBP_bac_11"/>
    <property type="match status" value="1"/>
</dbReference>
<evidence type="ECO:0000256" key="9">
    <source>
        <dbReference type="ARBA" id="ARBA00023012"/>
    </source>
</evidence>
<evidence type="ECO:0000256" key="4">
    <source>
        <dbReference type="ARBA" id="ARBA00022553"/>
    </source>
</evidence>
<dbReference type="EMBL" id="CP038439">
    <property type="protein sequence ID" value="QBX35948.1"/>
    <property type="molecule type" value="Genomic_DNA"/>
</dbReference>
<dbReference type="InterPro" id="IPR036890">
    <property type="entry name" value="HATPase_C_sf"/>
</dbReference>
<dbReference type="InterPro" id="IPR005467">
    <property type="entry name" value="His_kinase_dom"/>
</dbReference>
<dbReference type="EC" id="2.7.13.3" evidence="3"/>
<evidence type="ECO:0000256" key="3">
    <source>
        <dbReference type="ARBA" id="ARBA00012438"/>
    </source>
</evidence>
<dbReference type="GO" id="GO:0005886">
    <property type="term" value="C:plasma membrane"/>
    <property type="evidence" value="ECO:0007669"/>
    <property type="project" value="TreeGrafter"/>
</dbReference>
<dbReference type="SMART" id="SM00387">
    <property type="entry name" value="HATPase_c"/>
    <property type="match status" value="1"/>
</dbReference>
<organism evidence="14 15">
    <name type="scientific">Paracoccus liaowanqingii</name>
    <dbReference type="NCBI Taxonomy" id="2560053"/>
    <lineage>
        <taxon>Bacteria</taxon>
        <taxon>Pseudomonadati</taxon>
        <taxon>Pseudomonadota</taxon>
        <taxon>Alphaproteobacteria</taxon>
        <taxon>Rhodobacterales</taxon>
        <taxon>Paracoccaceae</taxon>
        <taxon>Paracoccus</taxon>
    </lineage>
</organism>
<keyword evidence="8 11" id="KW-1133">Transmembrane helix</keyword>
<dbReference type="Pfam" id="PF02518">
    <property type="entry name" value="HATPase_c"/>
    <property type="match status" value="1"/>
</dbReference>
<accession>A0A4P7HNQ8</accession>
<evidence type="ECO:0000313" key="14">
    <source>
        <dbReference type="EMBL" id="QBX35948.1"/>
    </source>
</evidence>
<evidence type="ECO:0000256" key="10">
    <source>
        <dbReference type="ARBA" id="ARBA00023136"/>
    </source>
</evidence>
<feature type="domain" description="Histidine kinase" evidence="12">
    <location>
        <begin position="245"/>
        <end position="457"/>
    </location>
</feature>
<keyword evidence="4" id="KW-0597">Phosphoprotein</keyword>
<comment type="subcellular location">
    <subcellularLocation>
        <location evidence="2">Membrane</location>
    </subcellularLocation>
</comment>
<dbReference type="SMART" id="SM00388">
    <property type="entry name" value="HisKA"/>
    <property type="match status" value="1"/>
</dbReference>
<dbReference type="SUPFAM" id="SSF47384">
    <property type="entry name" value="Homodimeric domain of signal transducing histidine kinase"/>
    <property type="match status" value="1"/>
</dbReference>
<dbReference type="InterPro" id="IPR050428">
    <property type="entry name" value="TCS_sensor_his_kinase"/>
</dbReference>
<dbReference type="InterPro" id="IPR013727">
    <property type="entry name" value="2CSK_N"/>
</dbReference>
<dbReference type="Gene3D" id="1.10.287.130">
    <property type="match status" value="1"/>
</dbReference>
<feature type="domain" description="HAMP" evidence="13">
    <location>
        <begin position="186"/>
        <end position="237"/>
    </location>
</feature>
<evidence type="ECO:0000259" key="13">
    <source>
        <dbReference type="PROSITE" id="PS50885"/>
    </source>
</evidence>
<reference evidence="15" key="1">
    <citation type="submission" date="2019-03" db="EMBL/GenBank/DDBJ databases">
        <authorList>
            <person name="Li J."/>
        </authorList>
    </citation>
    <scope>NUCLEOTIDE SEQUENCE [LARGE SCALE GENOMIC DNA]</scope>
    <source>
        <strain evidence="15">2251</strain>
    </source>
</reference>
<evidence type="ECO:0000256" key="11">
    <source>
        <dbReference type="SAM" id="Phobius"/>
    </source>
</evidence>
<dbReference type="Gene3D" id="3.30.565.10">
    <property type="entry name" value="Histidine kinase-like ATPase, C-terminal domain"/>
    <property type="match status" value="1"/>
</dbReference>
<keyword evidence="6 11" id="KW-0812">Transmembrane</keyword>
<dbReference type="InterPro" id="IPR003660">
    <property type="entry name" value="HAMP_dom"/>
</dbReference>
<dbReference type="PANTHER" id="PTHR45436">
    <property type="entry name" value="SENSOR HISTIDINE KINASE YKOH"/>
    <property type="match status" value="1"/>
</dbReference>
<name>A0A4P7HNQ8_9RHOB</name>
<evidence type="ECO:0000256" key="5">
    <source>
        <dbReference type="ARBA" id="ARBA00022679"/>
    </source>
</evidence>
<keyword evidence="10 11" id="KW-0472">Membrane</keyword>
<dbReference type="InterPro" id="IPR003594">
    <property type="entry name" value="HATPase_dom"/>
</dbReference>
<dbReference type="RefSeq" id="WP_135314212.1">
    <property type="nucleotide sequence ID" value="NZ_CP038439.1"/>
</dbReference>
<evidence type="ECO:0000256" key="1">
    <source>
        <dbReference type="ARBA" id="ARBA00000085"/>
    </source>
</evidence>
<dbReference type="Pfam" id="PF08521">
    <property type="entry name" value="2CSK_N"/>
    <property type="match status" value="1"/>
</dbReference>
<dbReference type="Proteomes" id="UP000296374">
    <property type="component" value="Chromosome"/>
</dbReference>
<dbReference type="PROSITE" id="PS50109">
    <property type="entry name" value="HIS_KIN"/>
    <property type="match status" value="1"/>
</dbReference>
<dbReference type="InterPro" id="IPR004358">
    <property type="entry name" value="Sig_transdc_His_kin-like_C"/>
</dbReference>
<dbReference type="InterPro" id="IPR036097">
    <property type="entry name" value="HisK_dim/P_sf"/>
</dbReference>
<evidence type="ECO:0000313" key="15">
    <source>
        <dbReference type="Proteomes" id="UP000296374"/>
    </source>
</evidence>
<evidence type="ECO:0000256" key="2">
    <source>
        <dbReference type="ARBA" id="ARBA00004370"/>
    </source>
</evidence>
<gene>
    <name evidence="14" type="ORF">E4191_15625</name>
</gene>
<dbReference type="PROSITE" id="PS50885">
    <property type="entry name" value="HAMP"/>
    <property type="match status" value="1"/>
</dbReference>
<dbReference type="SUPFAM" id="SSF55874">
    <property type="entry name" value="ATPase domain of HSP90 chaperone/DNA topoisomerase II/histidine kinase"/>
    <property type="match status" value="1"/>
</dbReference>
<dbReference type="PANTHER" id="PTHR45436:SF1">
    <property type="entry name" value="SENSOR PROTEIN QSEC"/>
    <property type="match status" value="1"/>
</dbReference>
<dbReference type="GO" id="GO:0000155">
    <property type="term" value="F:phosphorelay sensor kinase activity"/>
    <property type="evidence" value="ECO:0007669"/>
    <property type="project" value="InterPro"/>
</dbReference>
<dbReference type="SUPFAM" id="SSF53850">
    <property type="entry name" value="Periplasmic binding protein-like II"/>
    <property type="match status" value="1"/>
</dbReference>
<dbReference type="CDD" id="cd00082">
    <property type="entry name" value="HisKA"/>
    <property type="match status" value="1"/>
</dbReference>
<sequence>MARPRPLSLRRRILALALLMLLGAAALLVVFISDYAHRASDRAFDRLLSASALSIAGAVQIEDGAVAVELPAAAFAMMSDQERVFYAVEDAAGQHVTGYPDLTPDAALASSVTPVFADAAHNGHPVRLVTVGRLVSTVEGTGWVTVRMAETLGARAALAAEIRRNALIPVAVLTALALVMVWVVIGRTFAPLDTIDQALRRRRPEDLSALDVPVPVEVQRLVEGLNGFMARLAVSMDRMGGLVAEAAHQVRNPLAALRAQSEMALSEPDEAALRARAARIHDLAVEASHLVSQLLMDATISHRMDTTMTQPLSLAAMVDEVLGRLDPDLAPRVSGRIDPAARAAVLRGDRIALREALRNLIDNALTYGEGPVSVEVAPAGPRRIALSVLDRGPGIPDADKPRLMQRFARGAAGAGHVGSGLGLDIARRVAAAHGGTLILRDREGGGLAAVLDLPLADDEPQAPPDPAPRGTLSAGMLVAALLALTLGASPLSAQPVLYPARPLPMGDETPERLLRIAGTTDTQLFVDFIDAFQAQNPGVAVSYAETDSNALYRGYLAGTLPEPPDLLISSASDLQFKLANDGHAQAHASPWTEGLPDWAHWRDEIFGFTFEPAVIVYNPRLVAPGTQPRSHTELASLLEQQPERFRGRVATYDIARSGVGHLLATQDQQISSQFWRLASAFGRVDAQLSDSSPQIIDAVASGELALAYNVLGSYALARQAQGAPIGVIVPDDYVLALTRTMLIPHDAPAPDLARAFVDFTLSPAGQSIAAGRAALGSVRPGATGPWTQERIAAMGRGSVQPIALRPVLLVGLDPQRRSRFLTTWQEIVAPGVP</sequence>
<dbReference type="AlphaFoldDB" id="A0A4P7HNQ8"/>
<keyword evidence="9" id="KW-0902">Two-component regulatory system</keyword>
<protein>
    <recommendedName>
        <fullName evidence="3">histidine kinase</fullName>
        <ecNumber evidence="3">2.7.13.3</ecNumber>
    </recommendedName>
</protein>
<evidence type="ECO:0000256" key="8">
    <source>
        <dbReference type="ARBA" id="ARBA00022989"/>
    </source>
</evidence>
<dbReference type="Pfam" id="PF00512">
    <property type="entry name" value="HisKA"/>
    <property type="match status" value="1"/>
</dbReference>
<dbReference type="PRINTS" id="PR00344">
    <property type="entry name" value="BCTRLSENSOR"/>
</dbReference>
<feature type="transmembrane region" description="Helical" evidence="11">
    <location>
        <begin position="166"/>
        <end position="185"/>
    </location>
</feature>
<evidence type="ECO:0000256" key="6">
    <source>
        <dbReference type="ARBA" id="ARBA00022692"/>
    </source>
</evidence>
<dbReference type="InterPro" id="IPR003661">
    <property type="entry name" value="HisK_dim/P_dom"/>
</dbReference>
<keyword evidence="5" id="KW-0808">Transferase</keyword>
<keyword evidence="7" id="KW-0418">Kinase</keyword>
<proteinExistence type="predicted"/>
<dbReference type="KEGG" id="plia:E4191_15625"/>